<reference evidence="1 2" key="1">
    <citation type="submission" date="2017-11" db="EMBL/GenBank/DDBJ databases">
        <title>Complete genome of Rhizobium leguminosarum Norway, an ineffective micro-symbiont.</title>
        <authorList>
            <person name="Hoffrichter A."/>
            <person name="Liang J."/>
            <person name="Brachmann A."/>
            <person name="Marin M."/>
        </authorList>
    </citation>
    <scope>NUCLEOTIDE SEQUENCE [LARGE SCALE GENOMIC DNA]</scope>
    <source>
        <strain evidence="1 2">Norway</strain>
    </source>
</reference>
<dbReference type="EMBL" id="CP025012">
    <property type="protein sequence ID" value="AUW45176.1"/>
    <property type="molecule type" value="Genomic_DNA"/>
</dbReference>
<proteinExistence type="predicted"/>
<dbReference type="AlphaFoldDB" id="A0A2K9ZA93"/>
<protein>
    <submittedName>
        <fullName evidence="1">Uncharacterized protein</fullName>
    </submittedName>
</protein>
<evidence type="ECO:0000313" key="1">
    <source>
        <dbReference type="EMBL" id="AUW45176.1"/>
    </source>
</evidence>
<evidence type="ECO:0000313" key="2">
    <source>
        <dbReference type="Proteomes" id="UP000238523"/>
    </source>
</evidence>
<name>A0A2K9ZA93_RHILE</name>
<organism evidence="1 2">
    <name type="scientific">Rhizobium leguminosarum</name>
    <dbReference type="NCBI Taxonomy" id="384"/>
    <lineage>
        <taxon>Bacteria</taxon>
        <taxon>Pseudomonadati</taxon>
        <taxon>Pseudomonadota</taxon>
        <taxon>Alphaproteobacteria</taxon>
        <taxon>Hyphomicrobiales</taxon>
        <taxon>Rhizobiaceae</taxon>
        <taxon>Rhizobium/Agrobacterium group</taxon>
        <taxon>Rhizobium</taxon>
    </lineage>
</organism>
<gene>
    <name evidence="1" type="ORF">CUJ84_Chr004883</name>
</gene>
<accession>A0A2K9ZA93</accession>
<sequence>MAQAWSGEMNEAALLVLHFLKNLDYTFTSIGLMRGEKKLYDDQTVQLLV</sequence>
<dbReference type="Proteomes" id="UP000238523">
    <property type="component" value="Chromosome"/>
</dbReference>